<gene>
    <name evidence="1" type="ORF">GCM10009843_37940</name>
</gene>
<dbReference type="SUPFAM" id="SSF52540">
    <property type="entry name" value="P-loop containing nucleoside triphosphate hydrolases"/>
    <property type="match status" value="1"/>
</dbReference>
<dbReference type="EMBL" id="BAAAQQ010000013">
    <property type="protein sequence ID" value="GAA2132942.1"/>
    <property type="molecule type" value="Genomic_DNA"/>
</dbReference>
<sequence>MPPVFAFGLGCQKGGTSWLHAYLAASPSCDPGFRKEYHVFDGLDLPSEAWMRGRVLRRAASAVEALQEGRPANVDALRQASFYADQETYFDYFASLLARPGVDLTGDITPSYALLSAERLRSVGAGFAERGIATVPIFLMRDPVERIWSMVRMNQQRRPDDFPGPTEEWVRRLYTQDDHALRTRYDLTLAALSESFPAGDPWFAFYERLFDRDVLADLCARLGISFHEPELGQVVNASPKGSPLPDDLVAEMAAHFRCVYDTVAARFPDVDLEHLWPSARHL</sequence>
<evidence type="ECO:0000313" key="2">
    <source>
        <dbReference type="Proteomes" id="UP001500575"/>
    </source>
</evidence>
<dbReference type="Gene3D" id="3.40.50.300">
    <property type="entry name" value="P-loop containing nucleotide triphosphate hydrolases"/>
    <property type="match status" value="1"/>
</dbReference>
<protein>
    <recommendedName>
        <fullName evidence="3">Sulfotransferase family protein</fullName>
    </recommendedName>
</protein>
<accession>A0ABP5KMV3</accession>
<organism evidence="1 2">
    <name type="scientific">Nocardioides bigeumensis</name>
    <dbReference type="NCBI Taxonomy" id="433657"/>
    <lineage>
        <taxon>Bacteria</taxon>
        <taxon>Bacillati</taxon>
        <taxon>Actinomycetota</taxon>
        <taxon>Actinomycetes</taxon>
        <taxon>Propionibacteriales</taxon>
        <taxon>Nocardioidaceae</taxon>
        <taxon>Nocardioides</taxon>
    </lineage>
</organism>
<dbReference type="Proteomes" id="UP001500575">
    <property type="component" value="Unassembled WGS sequence"/>
</dbReference>
<proteinExistence type="predicted"/>
<dbReference type="Pfam" id="PF13469">
    <property type="entry name" value="Sulfotransfer_3"/>
    <property type="match status" value="1"/>
</dbReference>
<reference evidence="2" key="1">
    <citation type="journal article" date="2019" name="Int. J. Syst. Evol. Microbiol.">
        <title>The Global Catalogue of Microorganisms (GCM) 10K type strain sequencing project: providing services to taxonomists for standard genome sequencing and annotation.</title>
        <authorList>
            <consortium name="The Broad Institute Genomics Platform"/>
            <consortium name="The Broad Institute Genome Sequencing Center for Infectious Disease"/>
            <person name="Wu L."/>
            <person name="Ma J."/>
        </authorList>
    </citation>
    <scope>NUCLEOTIDE SEQUENCE [LARGE SCALE GENOMIC DNA]</scope>
    <source>
        <strain evidence="2">JCM 16021</strain>
    </source>
</reference>
<comment type="caution">
    <text evidence="1">The sequence shown here is derived from an EMBL/GenBank/DDBJ whole genome shotgun (WGS) entry which is preliminary data.</text>
</comment>
<dbReference type="InterPro" id="IPR027417">
    <property type="entry name" value="P-loop_NTPase"/>
</dbReference>
<name>A0ABP5KMV3_9ACTN</name>
<evidence type="ECO:0000313" key="1">
    <source>
        <dbReference type="EMBL" id="GAA2132942.1"/>
    </source>
</evidence>
<dbReference type="RefSeq" id="WP_344305397.1">
    <property type="nucleotide sequence ID" value="NZ_BAAAQQ010000013.1"/>
</dbReference>
<evidence type="ECO:0008006" key="3">
    <source>
        <dbReference type="Google" id="ProtNLM"/>
    </source>
</evidence>
<keyword evidence="2" id="KW-1185">Reference proteome</keyword>